<dbReference type="InterPro" id="IPR052017">
    <property type="entry name" value="TSUP"/>
</dbReference>
<feature type="transmembrane region" description="Helical" evidence="8">
    <location>
        <begin position="189"/>
        <end position="211"/>
    </location>
</feature>
<feature type="transmembrane region" description="Helical" evidence="8">
    <location>
        <begin position="97"/>
        <end position="120"/>
    </location>
</feature>
<keyword evidence="10" id="KW-1185">Reference proteome</keyword>
<evidence type="ECO:0000256" key="2">
    <source>
        <dbReference type="ARBA" id="ARBA00009142"/>
    </source>
</evidence>
<evidence type="ECO:0000313" key="9">
    <source>
        <dbReference type="EMBL" id="MDJ1158865.1"/>
    </source>
</evidence>
<dbReference type="RefSeq" id="WP_283740856.1">
    <property type="nucleotide sequence ID" value="NZ_JASJEV010000006.1"/>
</dbReference>
<keyword evidence="5 8" id="KW-0812">Transmembrane</keyword>
<evidence type="ECO:0000256" key="1">
    <source>
        <dbReference type="ARBA" id="ARBA00004651"/>
    </source>
</evidence>
<evidence type="ECO:0000256" key="4">
    <source>
        <dbReference type="ARBA" id="ARBA00022475"/>
    </source>
</evidence>
<name>A0ABT7AHK4_9HYPH</name>
<dbReference type="Pfam" id="PF01925">
    <property type="entry name" value="TauE"/>
    <property type="match status" value="1"/>
</dbReference>
<evidence type="ECO:0000313" key="10">
    <source>
        <dbReference type="Proteomes" id="UP001321492"/>
    </source>
</evidence>
<organism evidence="9 10">
    <name type="scientific">Chelatococcus albus</name>
    <dbReference type="NCBI Taxonomy" id="3047466"/>
    <lineage>
        <taxon>Bacteria</taxon>
        <taxon>Pseudomonadati</taxon>
        <taxon>Pseudomonadota</taxon>
        <taxon>Alphaproteobacteria</taxon>
        <taxon>Hyphomicrobiales</taxon>
        <taxon>Chelatococcaceae</taxon>
        <taxon>Chelatococcus</taxon>
    </lineage>
</organism>
<comment type="subcellular location">
    <subcellularLocation>
        <location evidence="1 8">Cell membrane</location>
        <topology evidence="1 8">Multi-pass membrane protein</topology>
    </subcellularLocation>
</comment>
<dbReference type="PANTHER" id="PTHR30269">
    <property type="entry name" value="TRANSMEMBRANE PROTEIN YFCA"/>
    <property type="match status" value="1"/>
</dbReference>
<sequence>MTGLDLELLSLLALVGLVAGLVDAIAGGGGLITVPALLVAGLDPVTAVATNKLQGTFGSASATYAFARAGKIGWREALPMAAVALVGSVGGALTVKLLPVALLAGVMPLVLIGVAVYFALSPKVRDADARRRITPLAFMASVAVGVGFYDGVFGPGAGSFYMLGFVTLLGFGVVRATAHTKLLNFASNLGALVFFAVAGAIVWPLGLVMGLCQFAGAQIGARMALRHGARLIRPLIVVVCCAMAVRLLVDPANPLRVTVLAMLGI</sequence>
<keyword evidence="7 8" id="KW-0472">Membrane</keyword>
<evidence type="ECO:0000256" key="7">
    <source>
        <dbReference type="ARBA" id="ARBA00023136"/>
    </source>
</evidence>
<evidence type="ECO:0000256" key="6">
    <source>
        <dbReference type="ARBA" id="ARBA00022989"/>
    </source>
</evidence>
<accession>A0ABT7AHK4</accession>
<dbReference type="PANTHER" id="PTHR30269:SF0">
    <property type="entry name" value="MEMBRANE TRANSPORTER PROTEIN YFCA-RELATED"/>
    <property type="match status" value="1"/>
</dbReference>
<feature type="transmembrane region" description="Helical" evidence="8">
    <location>
        <begin position="231"/>
        <end position="249"/>
    </location>
</feature>
<keyword evidence="6 8" id="KW-1133">Transmembrane helix</keyword>
<feature type="transmembrane region" description="Helical" evidence="8">
    <location>
        <begin position="132"/>
        <end position="152"/>
    </location>
</feature>
<dbReference type="Proteomes" id="UP001321492">
    <property type="component" value="Unassembled WGS sequence"/>
</dbReference>
<protein>
    <recommendedName>
        <fullName evidence="8">Probable membrane transporter protein</fullName>
    </recommendedName>
</protein>
<evidence type="ECO:0000256" key="8">
    <source>
        <dbReference type="RuleBase" id="RU363041"/>
    </source>
</evidence>
<comment type="similarity">
    <text evidence="2 8">Belongs to the 4-toluene sulfonate uptake permease (TSUP) (TC 2.A.102) family.</text>
</comment>
<dbReference type="InterPro" id="IPR002781">
    <property type="entry name" value="TM_pro_TauE-like"/>
</dbReference>
<keyword evidence="3" id="KW-0813">Transport</keyword>
<reference evidence="9 10" key="1">
    <citation type="submission" date="2023-05" db="EMBL/GenBank/DDBJ databases">
        <title>Chelatococcus sp. nov., a moderately thermophilic bacterium isolated from hot spring microbial mat.</title>
        <authorList>
            <person name="Hu C.-J."/>
            <person name="Li W.-J."/>
        </authorList>
    </citation>
    <scope>NUCLEOTIDE SEQUENCE [LARGE SCALE GENOMIC DNA]</scope>
    <source>
        <strain evidence="9 10">SYSU G07232</strain>
    </source>
</reference>
<comment type="caution">
    <text evidence="9">The sequence shown here is derived from an EMBL/GenBank/DDBJ whole genome shotgun (WGS) entry which is preliminary data.</text>
</comment>
<evidence type="ECO:0000256" key="5">
    <source>
        <dbReference type="ARBA" id="ARBA00022692"/>
    </source>
</evidence>
<gene>
    <name evidence="9" type="ORF">QNA08_11530</name>
</gene>
<dbReference type="EMBL" id="JASJEV010000006">
    <property type="protein sequence ID" value="MDJ1158865.1"/>
    <property type="molecule type" value="Genomic_DNA"/>
</dbReference>
<evidence type="ECO:0000256" key="3">
    <source>
        <dbReference type="ARBA" id="ARBA00022448"/>
    </source>
</evidence>
<proteinExistence type="inferred from homology"/>
<feature type="transmembrane region" description="Helical" evidence="8">
    <location>
        <begin position="158"/>
        <end position="177"/>
    </location>
</feature>
<keyword evidence="4 8" id="KW-1003">Cell membrane</keyword>